<dbReference type="AlphaFoldDB" id="A0A3R9M3P1"/>
<evidence type="ECO:0000256" key="1">
    <source>
        <dbReference type="SAM" id="Phobius"/>
    </source>
</evidence>
<organism evidence="3 4">
    <name type="scientific">Hymenobacter metallilatus</name>
    <dbReference type="NCBI Taxonomy" id="2493666"/>
    <lineage>
        <taxon>Bacteria</taxon>
        <taxon>Pseudomonadati</taxon>
        <taxon>Bacteroidota</taxon>
        <taxon>Cytophagia</taxon>
        <taxon>Cytophagales</taxon>
        <taxon>Hymenobacteraceae</taxon>
        <taxon>Hymenobacter</taxon>
    </lineage>
</organism>
<feature type="domain" description="Aerotolerance regulator N-terminal" evidence="2">
    <location>
        <begin position="12"/>
        <end position="80"/>
    </location>
</feature>
<dbReference type="RefSeq" id="WP_125431458.1">
    <property type="nucleotide sequence ID" value="NZ_RWIS01000009.1"/>
</dbReference>
<evidence type="ECO:0000259" key="2">
    <source>
        <dbReference type="Pfam" id="PF07584"/>
    </source>
</evidence>
<keyword evidence="1" id="KW-1133">Transmembrane helix</keyword>
<evidence type="ECO:0000313" key="4">
    <source>
        <dbReference type="Proteomes" id="UP000280066"/>
    </source>
</evidence>
<dbReference type="InterPro" id="IPR024163">
    <property type="entry name" value="Aerotolerance_reg_N"/>
</dbReference>
<dbReference type="NCBIfam" id="TIGR02226">
    <property type="entry name" value="two_anch"/>
    <property type="match status" value="1"/>
</dbReference>
<feature type="transmembrane region" description="Helical" evidence="1">
    <location>
        <begin position="60"/>
        <end position="78"/>
    </location>
</feature>
<keyword evidence="1" id="KW-0812">Transmembrane</keyword>
<evidence type="ECO:0000313" key="3">
    <source>
        <dbReference type="EMBL" id="RSK31107.1"/>
    </source>
</evidence>
<keyword evidence="1" id="KW-0472">Membrane</keyword>
<feature type="transmembrane region" description="Helical" evidence="1">
    <location>
        <begin position="6"/>
        <end position="28"/>
    </location>
</feature>
<dbReference type="Proteomes" id="UP000280066">
    <property type="component" value="Unassembled WGS sequence"/>
</dbReference>
<keyword evidence="4" id="KW-1185">Reference proteome</keyword>
<dbReference type="Pfam" id="PF07584">
    <property type="entry name" value="BatA"/>
    <property type="match status" value="1"/>
</dbReference>
<dbReference type="OrthoDB" id="890881at2"/>
<dbReference type="InterPro" id="IPR011933">
    <property type="entry name" value="Double_TM_dom"/>
</dbReference>
<gene>
    <name evidence="3" type="ORF">EI290_13885</name>
</gene>
<proteinExistence type="predicted"/>
<reference evidence="3 4" key="1">
    <citation type="submission" date="2018-12" db="EMBL/GenBank/DDBJ databases">
        <authorList>
            <person name="Feng G."/>
            <person name="Zhu H."/>
        </authorList>
    </citation>
    <scope>NUCLEOTIDE SEQUENCE [LARGE SCALE GENOMIC DNA]</scope>
    <source>
        <strain evidence="3 4">9PBR-2</strain>
    </source>
</reference>
<sequence>MLLLIFSHAAAGWLALLGVAVPLAIYLWNRRPGRVVRVGSVRWLEAAANRRLRNLRPEQLLLFLLRAALVALLALAVAEPFQLLPPPPLRGQVLLAPTLTAPDLLPLQSALDSLRQQGYELRQLHARQPVSAPLPWSGLGLGDTTKTVPLRPDSVPVRNLWHSVQAAADSLPGRPLVVVAPLTLAAFAGTRVPLPPQVRWLPLPLPDSSRQVVAAWQPRPDSLTVLVATGTEAGVRVQLVRRRWPFAGSTLRVAPGVEVRTNAAQQLFVTQQGRVQRLAVIRRRPRWHVSPDAAHTASARVLVAALRAVGETLPLPPRLTVSASLPPDSVEWLFWLREGPAPVISGAQVWQEASAGAAVFATRFQPPGLPHPIPVQRLDTTARAGSTRWYTASGHALLQEQPAGQYRLRTRLDPAWSGLADSPELPGLLLPLLLPSSGPSPSPDVRPLAIAQLQSARPATPNGPAGQAAPRRALAPWLVLVAGLLFAAERLVAARRPAASSLSSPQ</sequence>
<name>A0A3R9M3P1_9BACT</name>
<protein>
    <recommendedName>
        <fullName evidence="2">Aerotolerance regulator N-terminal domain-containing protein</fullName>
    </recommendedName>
</protein>
<dbReference type="EMBL" id="RWIS01000009">
    <property type="protein sequence ID" value="RSK31107.1"/>
    <property type="molecule type" value="Genomic_DNA"/>
</dbReference>
<accession>A0A3R9M3P1</accession>
<comment type="caution">
    <text evidence="3">The sequence shown here is derived from an EMBL/GenBank/DDBJ whole genome shotgun (WGS) entry which is preliminary data.</text>
</comment>